<dbReference type="VEuPathDB" id="VectorBase:HLOH_041729"/>
<feature type="region of interest" description="Disordered" evidence="1">
    <location>
        <begin position="207"/>
        <end position="293"/>
    </location>
</feature>
<dbReference type="OrthoDB" id="5918597at2759"/>
<evidence type="ECO:0000256" key="1">
    <source>
        <dbReference type="SAM" id="MobiDB-lite"/>
    </source>
</evidence>
<accession>A0A9J6G1L1</accession>
<organism evidence="2 3">
    <name type="scientific">Haemaphysalis longicornis</name>
    <name type="common">Bush tick</name>
    <dbReference type="NCBI Taxonomy" id="44386"/>
    <lineage>
        <taxon>Eukaryota</taxon>
        <taxon>Metazoa</taxon>
        <taxon>Ecdysozoa</taxon>
        <taxon>Arthropoda</taxon>
        <taxon>Chelicerata</taxon>
        <taxon>Arachnida</taxon>
        <taxon>Acari</taxon>
        <taxon>Parasitiformes</taxon>
        <taxon>Ixodida</taxon>
        <taxon>Ixodoidea</taxon>
        <taxon>Ixodidae</taxon>
        <taxon>Haemaphysalinae</taxon>
        <taxon>Haemaphysalis</taxon>
    </lineage>
</organism>
<feature type="compositionally biased region" description="Acidic residues" evidence="1">
    <location>
        <begin position="240"/>
        <end position="252"/>
    </location>
</feature>
<keyword evidence="3" id="KW-1185">Reference proteome</keyword>
<name>A0A9J6G1L1_HAELO</name>
<proteinExistence type="predicted"/>
<evidence type="ECO:0000313" key="2">
    <source>
        <dbReference type="EMBL" id="KAH9368871.1"/>
    </source>
</evidence>
<gene>
    <name evidence="2" type="ORF">HPB48_004370</name>
</gene>
<reference evidence="2 3" key="1">
    <citation type="journal article" date="2020" name="Cell">
        <title>Large-Scale Comparative Analyses of Tick Genomes Elucidate Their Genetic Diversity and Vector Capacities.</title>
        <authorList>
            <consortium name="Tick Genome and Microbiome Consortium (TIGMIC)"/>
            <person name="Jia N."/>
            <person name="Wang J."/>
            <person name="Shi W."/>
            <person name="Du L."/>
            <person name="Sun Y."/>
            <person name="Zhan W."/>
            <person name="Jiang J.F."/>
            <person name="Wang Q."/>
            <person name="Zhang B."/>
            <person name="Ji P."/>
            <person name="Bell-Sakyi L."/>
            <person name="Cui X.M."/>
            <person name="Yuan T.T."/>
            <person name="Jiang B.G."/>
            <person name="Yang W.F."/>
            <person name="Lam T.T."/>
            <person name="Chang Q.C."/>
            <person name="Ding S.J."/>
            <person name="Wang X.J."/>
            <person name="Zhu J.G."/>
            <person name="Ruan X.D."/>
            <person name="Zhao L."/>
            <person name="Wei J.T."/>
            <person name="Ye R.Z."/>
            <person name="Que T.C."/>
            <person name="Du C.H."/>
            <person name="Zhou Y.H."/>
            <person name="Cheng J.X."/>
            <person name="Dai P.F."/>
            <person name="Guo W.B."/>
            <person name="Han X.H."/>
            <person name="Huang E.J."/>
            <person name="Li L.F."/>
            <person name="Wei W."/>
            <person name="Gao Y.C."/>
            <person name="Liu J.Z."/>
            <person name="Shao H.Z."/>
            <person name="Wang X."/>
            <person name="Wang C.C."/>
            <person name="Yang T.C."/>
            <person name="Huo Q.B."/>
            <person name="Li W."/>
            <person name="Chen H.Y."/>
            <person name="Chen S.E."/>
            <person name="Zhou L.G."/>
            <person name="Ni X.B."/>
            <person name="Tian J.H."/>
            <person name="Sheng Y."/>
            <person name="Liu T."/>
            <person name="Pan Y.S."/>
            <person name="Xia L.Y."/>
            <person name="Li J."/>
            <person name="Zhao F."/>
            <person name="Cao W.C."/>
        </authorList>
    </citation>
    <scope>NUCLEOTIDE SEQUENCE [LARGE SCALE GENOMIC DNA]</scope>
    <source>
        <strain evidence="2">HaeL-2018</strain>
    </source>
</reference>
<dbReference type="AlphaFoldDB" id="A0A9J6G1L1"/>
<dbReference type="EMBL" id="JABSTR010000004">
    <property type="protein sequence ID" value="KAH9368871.1"/>
    <property type="molecule type" value="Genomic_DNA"/>
</dbReference>
<evidence type="ECO:0008006" key="4">
    <source>
        <dbReference type="Google" id="ProtNLM"/>
    </source>
</evidence>
<protein>
    <recommendedName>
        <fullName evidence="4">Clip domain-containing protein</fullName>
    </recommendedName>
</protein>
<dbReference type="Proteomes" id="UP000821853">
    <property type="component" value="Chromosome 2"/>
</dbReference>
<feature type="region of interest" description="Disordered" evidence="1">
    <location>
        <begin position="68"/>
        <end position="96"/>
    </location>
</feature>
<evidence type="ECO:0000313" key="3">
    <source>
        <dbReference type="Proteomes" id="UP000821853"/>
    </source>
</evidence>
<sequence>MAASLCRLGGFQQVLSPPNTGTKRTSMRSRLLGALVLISLASTAAALRGNSAIHVRAKRQGLLGSFLKPVLNGGRPDPPPQQSPLQGREHPHGAPIQDTNVVNQFLENLQRSNHNFNVPRRRSSFFGPAINALRQFQICTTPTSGPGKCRYVRECVLPAFLENFDVFLSYSCVVSNRHLGVCCPDEFFGNVLKPRKPLFPILSGLLNIGKRPDPRPPSGSDYDDQGPNRPDTNGQGFPDYPDEEFPDDDEEESAVHEASSPPPRPVPQGGDASERQKPLPPPPTSLAQLFTCE</sequence>
<comment type="caution">
    <text evidence="2">The sequence shown here is derived from an EMBL/GenBank/DDBJ whole genome shotgun (WGS) entry which is preliminary data.</text>
</comment>